<reference evidence="4 5" key="1">
    <citation type="submission" date="2024-01" db="EMBL/GenBank/DDBJ databases">
        <title>The genome of the rayed Mediterranean limpet Patella caerulea (Linnaeus, 1758).</title>
        <authorList>
            <person name="Anh-Thu Weber A."/>
            <person name="Halstead-Nussloch G."/>
        </authorList>
    </citation>
    <scope>NUCLEOTIDE SEQUENCE [LARGE SCALE GENOMIC DNA]</scope>
    <source>
        <strain evidence="4">AATW-2023a</strain>
        <tissue evidence="4">Whole specimen</tissue>
    </source>
</reference>
<dbReference type="InterPro" id="IPR050098">
    <property type="entry name" value="TFPI/VKTCI-like"/>
</dbReference>
<dbReference type="Proteomes" id="UP001347796">
    <property type="component" value="Unassembled WGS sequence"/>
</dbReference>
<accession>A0AAN8JLL1</accession>
<feature type="signal peptide" evidence="2">
    <location>
        <begin position="1"/>
        <end position="22"/>
    </location>
</feature>
<evidence type="ECO:0000259" key="3">
    <source>
        <dbReference type="PROSITE" id="PS50279"/>
    </source>
</evidence>
<evidence type="ECO:0000313" key="5">
    <source>
        <dbReference type="Proteomes" id="UP001347796"/>
    </source>
</evidence>
<protein>
    <recommendedName>
        <fullName evidence="3">BPTI/Kunitz inhibitor domain-containing protein</fullName>
    </recommendedName>
</protein>
<dbReference type="SUPFAM" id="SSF57362">
    <property type="entry name" value="BPTI-like"/>
    <property type="match status" value="1"/>
</dbReference>
<dbReference type="PANTHER" id="PTHR10083">
    <property type="entry name" value="KUNITZ-TYPE PROTEASE INHIBITOR-RELATED"/>
    <property type="match status" value="1"/>
</dbReference>
<dbReference type="GO" id="GO:0004867">
    <property type="term" value="F:serine-type endopeptidase inhibitor activity"/>
    <property type="evidence" value="ECO:0007669"/>
    <property type="project" value="InterPro"/>
</dbReference>
<dbReference type="InterPro" id="IPR002223">
    <property type="entry name" value="Kunitz_BPTI"/>
</dbReference>
<dbReference type="EMBL" id="JAZGQO010000008">
    <property type="protein sequence ID" value="KAK6180152.1"/>
    <property type="molecule type" value="Genomic_DNA"/>
</dbReference>
<organism evidence="4 5">
    <name type="scientific">Patella caerulea</name>
    <name type="common">Rayed Mediterranean limpet</name>
    <dbReference type="NCBI Taxonomy" id="87958"/>
    <lineage>
        <taxon>Eukaryota</taxon>
        <taxon>Metazoa</taxon>
        <taxon>Spiralia</taxon>
        <taxon>Lophotrochozoa</taxon>
        <taxon>Mollusca</taxon>
        <taxon>Gastropoda</taxon>
        <taxon>Patellogastropoda</taxon>
        <taxon>Patelloidea</taxon>
        <taxon>Patellidae</taxon>
        <taxon>Patella</taxon>
    </lineage>
</organism>
<feature type="chain" id="PRO_5042998798" description="BPTI/Kunitz inhibitor domain-containing protein" evidence="2">
    <location>
        <begin position="23"/>
        <end position="83"/>
    </location>
</feature>
<keyword evidence="2" id="KW-0732">Signal</keyword>
<dbReference type="Gene3D" id="4.10.410.10">
    <property type="entry name" value="Pancreatic trypsin inhibitor Kunitz domain"/>
    <property type="match status" value="1"/>
</dbReference>
<keyword evidence="1" id="KW-1015">Disulfide bond</keyword>
<evidence type="ECO:0000313" key="4">
    <source>
        <dbReference type="EMBL" id="KAK6180152.1"/>
    </source>
</evidence>
<dbReference type="PROSITE" id="PS50279">
    <property type="entry name" value="BPTI_KUNITZ_2"/>
    <property type="match status" value="1"/>
</dbReference>
<evidence type="ECO:0000256" key="2">
    <source>
        <dbReference type="SAM" id="SignalP"/>
    </source>
</evidence>
<sequence>MRFSVAVAVLVIVAAIFTTCEAKQLPVNPVCHLPKGLGHCTNYVPRYYYDIRTWTCTTFNYGGCGGNENNFETYAECRWKCRW</sequence>
<dbReference type="FunFam" id="4.10.410.10:FF:000020">
    <property type="entry name" value="Collagen, type VI, alpha 3"/>
    <property type="match status" value="1"/>
</dbReference>
<dbReference type="PROSITE" id="PS00280">
    <property type="entry name" value="BPTI_KUNITZ_1"/>
    <property type="match status" value="1"/>
</dbReference>
<dbReference type="InterPro" id="IPR036880">
    <property type="entry name" value="Kunitz_BPTI_sf"/>
</dbReference>
<proteinExistence type="predicted"/>
<dbReference type="AlphaFoldDB" id="A0AAN8JLL1"/>
<dbReference type="InterPro" id="IPR020901">
    <property type="entry name" value="Prtase_inh_Kunz-CS"/>
</dbReference>
<dbReference type="CDD" id="cd00109">
    <property type="entry name" value="Kunitz-type"/>
    <property type="match status" value="1"/>
</dbReference>
<name>A0AAN8JLL1_PATCE</name>
<dbReference type="SMART" id="SM00131">
    <property type="entry name" value="KU"/>
    <property type="match status" value="1"/>
</dbReference>
<dbReference type="GO" id="GO:0005615">
    <property type="term" value="C:extracellular space"/>
    <property type="evidence" value="ECO:0007669"/>
    <property type="project" value="TreeGrafter"/>
</dbReference>
<dbReference type="PRINTS" id="PR00759">
    <property type="entry name" value="BASICPTASE"/>
</dbReference>
<comment type="caution">
    <text evidence="4">The sequence shown here is derived from an EMBL/GenBank/DDBJ whole genome shotgun (WGS) entry which is preliminary data.</text>
</comment>
<dbReference type="PANTHER" id="PTHR10083:SF374">
    <property type="entry name" value="BPTI_KUNITZ INHIBITOR DOMAIN-CONTAINING PROTEIN"/>
    <property type="match status" value="1"/>
</dbReference>
<feature type="domain" description="BPTI/Kunitz inhibitor" evidence="3">
    <location>
        <begin position="31"/>
        <end position="81"/>
    </location>
</feature>
<dbReference type="Pfam" id="PF00014">
    <property type="entry name" value="Kunitz_BPTI"/>
    <property type="match status" value="1"/>
</dbReference>
<keyword evidence="5" id="KW-1185">Reference proteome</keyword>
<gene>
    <name evidence="4" type="ORF">SNE40_012352</name>
</gene>
<evidence type="ECO:0000256" key="1">
    <source>
        <dbReference type="ARBA" id="ARBA00023157"/>
    </source>
</evidence>